<accession>A0A6G1H749</accession>
<dbReference type="GO" id="GO:0006412">
    <property type="term" value="P:translation"/>
    <property type="evidence" value="ECO:0007669"/>
    <property type="project" value="InterPro"/>
</dbReference>
<dbReference type="GO" id="GO:0005739">
    <property type="term" value="C:mitochondrion"/>
    <property type="evidence" value="ECO:0007669"/>
    <property type="project" value="UniProtKB-SubCell"/>
</dbReference>
<dbReference type="InterPro" id="IPR036919">
    <property type="entry name" value="Ribo_uL30_ferredoxin-like_sf"/>
</dbReference>
<dbReference type="PANTHER" id="PTHR15892:SF2">
    <property type="entry name" value="LARGE RIBOSOMAL SUBUNIT PROTEIN UL30M"/>
    <property type="match status" value="1"/>
</dbReference>
<dbReference type="Gene3D" id="3.30.1390.20">
    <property type="entry name" value="Ribosomal protein L30, ferredoxin-like fold domain"/>
    <property type="match status" value="1"/>
</dbReference>
<evidence type="ECO:0000256" key="7">
    <source>
        <dbReference type="ARBA" id="ARBA00037226"/>
    </source>
</evidence>
<dbReference type="EMBL" id="ML977146">
    <property type="protein sequence ID" value="KAF1989046.1"/>
    <property type="molecule type" value="Genomic_DNA"/>
</dbReference>
<reference evidence="10" key="1">
    <citation type="journal article" date="2020" name="Stud. Mycol.">
        <title>101 Dothideomycetes genomes: a test case for predicting lifestyles and emergence of pathogens.</title>
        <authorList>
            <person name="Haridas S."/>
            <person name="Albert R."/>
            <person name="Binder M."/>
            <person name="Bloem J."/>
            <person name="Labutti K."/>
            <person name="Salamov A."/>
            <person name="Andreopoulos B."/>
            <person name="Baker S."/>
            <person name="Barry K."/>
            <person name="Bills G."/>
            <person name="Bluhm B."/>
            <person name="Cannon C."/>
            <person name="Castanera R."/>
            <person name="Culley D."/>
            <person name="Daum C."/>
            <person name="Ezra D."/>
            <person name="Gonzalez J."/>
            <person name="Henrissat B."/>
            <person name="Kuo A."/>
            <person name="Liang C."/>
            <person name="Lipzen A."/>
            <person name="Lutzoni F."/>
            <person name="Magnuson J."/>
            <person name="Mondo S."/>
            <person name="Nolan M."/>
            <person name="Ohm R."/>
            <person name="Pangilinan J."/>
            <person name="Park H.-J."/>
            <person name="Ramirez L."/>
            <person name="Alfaro M."/>
            <person name="Sun H."/>
            <person name="Tritt A."/>
            <person name="Yoshinaga Y."/>
            <person name="Zwiers L.-H."/>
            <person name="Turgeon B."/>
            <person name="Goodwin S."/>
            <person name="Spatafora J."/>
            <person name="Crous P."/>
            <person name="Grigoriev I."/>
        </authorList>
    </citation>
    <scope>NUCLEOTIDE SEQUENCE</scope>
    <source>
        <strain evidence="10">CBS 113979</strain>
    </source>
</reference>
<evidence type="ECO:0000256" key="5">
    <source>
        <dbReference type="ARBA" id="ARBA00023274"/>
    </source>
</evidence>
<dbReference type="InterPro" id="IPR018038">
    <property type="entry name" value="Ribosomal_uL30_CS"/>
</dbReference>
<evidence type="ECO:0000313" key="11">
    <source>
        <dbReference type="Proteomes" id="UP000800041"/>
    </source>
</evidence>
<evidence type="ECO:0000259" key="9">
    <source>
        <dbReference type="Pfam" id="PF00327"/>
    </source>
</evidence>
<keyword evidence="4" id="KW-0496">Mitochondrion</keyword>
<comment type="function">
    <text evidence="7">Component of the mitochondrial ribosome (mitoribosome), a dedicated translation machinery responsible for the synthesis of mitochondrial genome-encoded proteins, including at least some of the essential transmembrane subunits of the mitochondrial respiratory chain. The mitoribosomes are attached to the mitochondrial inner membrane and translation products are cotranslationally integrated into the membrane.</text>
</comment>
<name>A0A6G1H749_9PEZI</name>
<evidence type="ECO:0000256" key="3">
    <source>
        <dbReference type="ARBA" id="ARBA00022980"/>
    </source>
</evidence>
<dbReference type="InterPro" id="IPR016082">
    <property type="entry name" value="Ribosomal_uL30_ferredoxin-like"/>
</dbReference>
<keyword evidence="5 8" id="KW-0687">Ribonucleoprotein</keyword>
<comment type="similarity">
    <text evidence="2 8">Belongs to the universal ribosomal protein uL30 family.</text>
</comment>
<keyword evidence="3 8" id="KW-0689">Ribosomal protein</keyword>
<evidence type="ECO:0000256" key="4">
    <source>
        <dbReference type="ARBA" id="ARBA00023128"/>
    </source>
</evidence>
<comment type="subcellular location">
    <subcellularLocation>
        <location evidence="1">Mitochondrion</location>
    </subcellularLocation>
</comment>
<dbReference type="OrthoDB" id="509901at2759"/>
<dbReference type="GO" id="GO:0003735">
    <property type="term" value="F:structural constituent of ribosome"/>
    <property type="evidence" value="ECO:0007669"/>
    <property type="project" value="InterPro"/>
</dbReference>
<dbReference type="InterPro" id="IPR005996">
    <property type="entry name" value="Ribosomal_uL30_bac-type"/>
</dbReference>
<evidence type="ECO:0000256" key="6">
    <source>
        <dbReference type="ARBA" id="ARBA00035281"/>
    </source>
</evidence>
<feature type="domain" description="Large ribosomal subunit protein uL30-like ferredoxin-like fold" evidence="9">
    <location>
        <begin position="4"/>
        <end position="54"/>
    </location>
</feature>
<dbReference type="Pfam" id="PF00327">
    <property type="entry name" value="Ribosomal_L30"/>
    <property type="match status" value="1"/>
</dbReference>
<keyword evidence="11" id="KW-1185">Reference proteome</keyword>
<sequence length="88" mass="10029">MPYFRITLLRSAIGLPARTTGVLHALGLKKRMTTVYQPVSRDIAGMIMKVKELVDVQEVEERRTKAEMKELRRPDPGFYIEKRASAAP</sequence>
<evidence type="ECO:0000313" key="10">
    <source>
        <dbReference type="EMBL" id="KAF1989046.1"/>
    </source>
</evidence>
<dbReference type="Proteomes" id="UP000800041">
    <property type="component" value="Unassembled WGS sequence"/>
</dbReference>
<protein>
    <recommendedName>
        <fullName evidence="6">Large ribosomal subunit protein uL30m</fullName>
    </recommendedName>
</protein>
<dbReference type="NCBIfam" id="TIGR01308">
    <property type="entry name" value="rpmD_bact"/>
    <property type="match status" value="1"/>
</dbReference>
<dbReference type="FunFam" id="3.30.1390.20:FF:000010">
    <property type="entry name" value="Large subunit ribosomal protein L30"/>
    <property type="match status" value="1"/>
</dbReference>
<dbReference type="CDD" id="cd01658">
    <property type="entry name" value="Ribosomal_L30"/>
    <property type="match status" value="1"/>
</dbReference>
<evidence type="ECO:0000256" key="8">
    <source>
        <dbReference type="RuleBase" id="RU003734"/>
    </source>
</evidence>
<dbReference type="SUPFAM" id="SSF55129">
    <property type="entry name" value="Ribosomal protein L30p/L7e"/>
    <property type="match status" value="1"/>
</dbReference>
<proteinExistence type="inferred from homology"/>
<dbReference type="AlphaFoldDB" id="A0A6G1H749"/>
<evidence type="ECO:0000256" key="1">
    <source>
        <dbReference type="ARBA" id="ARBA00004173"/>
    </source>
</evidence>
<organism evidence="10 11">
    <name type="scientific">Aulographum hederae CBS 113979</name>
    <dbReference type="NCBI Taxonomy" id="1176131"/>
    <lineage>
        <taxon>Eukaryota</taxon>
        <taxon>Fungi</taxon>
        <taxon>Dikarya</taxon>
        <taxon>Ascomycota</taxon>
        <taxon>Pezizomycotina</taxon>
        <taxon>Dothideomycetes</taxon>
        <taxon>Pleosporomycetidae</taxon>
        <taxon>Aulographales</taxon>
        <taxon>Aulographaceae</taxon>
    </lineage>
</organism>
<dbReference type="GO" id="GO:0015934">
    <property type="term" value="C:large ribosomal subunit"/>
    <property type="evidence" value="ECO:0007669"/>
    <property type="project" value="InterPro"/>
</dbReference>
<gene>
    <name evidence="10" type="ORF">K402DRAFT_13300</name>
</gene>
<dbReference type="PROSITE" id="PS00634">
    <property type="entry name" value="RIBOSOMAL_L30"/>
    <property type="match status" value="1"/>
</dbReference>
<evidence type="ECO:0000256" key="2">
    <source>
        <dbReference type="ARBA" id="ARBA00007594"/>
    </source>
</evidence>
<dbReference type="PANTHER" id="PTHR15892">
    <property type="entry name" value="MITOCHONDRIAL RIBOSOMAL PROTEIN L30"/>
    <property type="match status" value="1"/>
</dbReference>